<feature type="compositionally biased region" description="Polar residues" evidence="8">
    <location>
        <begin position="400"/>
        <end position="409"/>
    </location>
</feature>
<evidence type="ECO:0000256" key="3">
    <source>
        <dbReference type="ARBA" id="ARBA00022692"/>
    </source>
</evidence>
<dbReference type="OMA" id="EMGQPEV"/>
<dbReference type="GO" id="GO:0007271">
    <property type="term" value="P:synaptic transmission, cholinergic"/>
    <property type="evidence" value="ECO:0007669"/>
    <property type="project" value="TreeGrafter"/>
</dbReference>
<dbReference type="GO" id="GO:0043005">
    <property type="term" value="C:neuron projection"/>
    <property type="evidence" value="ECO:0007669"/>
    <property type="project" value="TreeGrafter"/>
</dbReference>
<evidence type="ECO:0000256" key="8">
    <source>
        <dbReference type="SAM" id="MobiDB-lite"/>
    </source>
</evidence>
<proteinExistence type="inferred from homology"/>
<keyword evidence="7" id="KW-0175">Coiled coil</keyword>
<feature type="region of interest" description="Disordered" evidence="8">
    <location>
        <begin position="434"/>
        <end position="455"/>
    </location>
</feature>
<feature type="transmembrane region" description="Helical" evidence="9">
    <location>
        <begin position="47"/>
        <end position="67"/>
    </location>
</feature>
<feature type="compositionally biased region" description="Basic and acidic residues" evidence="8">
    <location>
        <begin position="348"/>
        <end position="360"/>
    </location>
</feature>
<evidence type="ECO:0000256" key="4">
    <source>
        <dbReference type="ARBA" id="ARBA00022824"/>
    </source>
</evidence>
<keyword evidence="5 9" id="KW-1133">Transmembrane helix</keyword>
<keyword evidence="3 9" id="KW-0812">Transmembrane</keyword>
<comment type="subcellular location">
    <subcellularLocation>
        <location evidence="1">Endoplasmic reticulum membrane</location>
    </subcellularLocation>
</comment>
<evidence type="ECO:0000256" key="9">
    <source>
        <dbReference type="SAM" id="Phobius"/>
    </source>
</evidence>
<comment type="similarity">
    <text evidence="2">Belongs to the ric-3 family.</text>
</comment>
<evidence type="ECO:0000313" key="12">
    <source>
        <dbReference type="Proteomes" id="UP000261580"/>
    </source>
</evidence>
<feature type="compositionally biased region" description="Polar residues" evidence="8">
    <location>
        <begin position="336"/>
        <end position="347"/>
    </location>
</feature>
<dbReference type="Proteomes" id="UP000261580">
    <property type="component" value="Unassembled WGS sequence"/>
</dbReference>
<feature type="domain" description="Resistance to inhibitors of cholinesterase protein 3 N-terminal" evidence="10">
    <location>
        <begin position="16"/>
        <end position="143"/>
    </location>
</feature>
<dbReference type="PANTHER" id="PTHR21723:SF3">
    <property type="entry name" value="PROTEIN RIC-3"/>
    <property type="match status" value="1"/>
</dbReference>
<dbReference type="Bgee" id="ENSNBRG00000012924">
    <property type="expression patterns" value="Expressed in camera-type eye"/>
</dbReference>
<evidence type="ECO:0000256" key="1">
    <source>
        <dbReference type="ARBA" id="ARBA00004586"/>
    </source>
</evidence>
<evidence type="ECO:0000256" key="6">
    <source>
        <dbReference type="ARBA" id="ARBA00023136"/>
    </source>
</evidence>
<dbReference type="InterPro" id="IPR032763">
    <property type="entry name" value="RIC3_N"/>
</dbReference>
<dbReference type="GeneTree" id="ENSGT00440000034107"/>
<feature type="compositionally biased region" description="Acidic residues" evidence="8">
    <location>
        <begin position="252"/>
        <end position="304"/>
    </location>
</feature>
<evidence type="ECO:0000259" key="10">
    <source>
        <dbReference type="Pfam" id="PF15361"/>
    </source>
</evidence>
<dbReference type="Pfam" id="PF15361">
    <property type="entry name" value="RIC3"/>
    <property type="match status" value="1"/>
</dbReference>
<dbReference type="STRING" id="32507.ENSNBRP00000016737"/>
<feature type="region of interest" description="Disordered" evidence="8">
    <location>
        <begin position="216"/>
        <end position="419"/>
    </location>
</feature>
<dbReference type="AlphaFoldDB" id="A0A3Q4HI69"/>
<dbReference type="GO" id="GO:0034394">
    <property type="term" value="P:protein localization to cell surface"/>
    <property type="evidence" value="ECO:0007669"/>
    <property type="project" value="TreeGrafter"/>
</dbReference>
<feature type="coiled-coil region" evidence="7">
    <location>
        <begin position="125"/>
        <end position="177"/>
    </location>
</feature>
<reference evidence="11" key="1">
    <citation type="submission" date="2025-08" db="UniProtKB">
        <authorList>
            <consortium name="Ensembl"/>
        </authorList>
    </citation>
    <scope>IDENTIFICATION</scope>
</reference>
<accession>A0A3Q4HI69</accession>
<keyword evidence="12" id="KW-1185">Reference proteome</keyword>
<sequence>MSITTCQKVTLISCSVLCVSLFLPRMLLPRAKQEMGQPEGKTAYQIIIHPHPAPSPVFFVSVLLEAMAKAKGIRRGKKYNLMTQVIPLYGFGILLYILYIIHKVIFISRASIYYLLLTSFTANELARLQERLLQTEEMMERIVGRRRRSKTTTSKKEEKLLRQLRQITQLIQESRLEGASPEMEAEEVPYGADWEGYPEETYPEYDEPCPRRGFKTVKLEEPPTQPTAEALAERMEQEEEEVMARKLSIVREEEEEEDEEEEEEDTEAQDDEDEEEEEEEEGIEEVMGVEEDIDEEEDEEEEEEAEKRQLLRPPSSQPGPERTTTRIGLEVKKELQCNNSGKKQISFSEHKDVFHYPKEDTYEDGEEGKEDQMEDEDEDTEVEDEEEADEDDPVMEAESLQFSCDGSSNPEEEAEEDIEGNILMSANVEGEGRIYADTPKEVGMSGLRMRNRRET</sequence>
<feature type="compositionally biased region" description="Acidic residues" evidence="8">
    <location>
        <begin position="361"/>
        <end position="395"/>
    </location>
</feature>
<organism evidence="11 12">
    <name type="scientific">Neolamprologus brichardi</name>
    <name type="common">Fairy cichlid</name>
    <name type="synonym">Lamprologus brichardi</name>
    <dbReference type="NCBI Taxonomy" id="32507"/>
    <lineage>
        <taxon>Eukaryota</taxon>
        <taxon>Metazoa</taxon>
        <taxon>Chordata</taxon>
        <taxon>Craniata</taxon>
        <taxon>Vertebrata</taxon>
        <taxon>Euteleostomi</taxon>
        <taxon>Actinopterygii</taxon>
        <taxon>Neopterygii</taxon>
        <taxon>Teleostei</taxon>
        <taxon>Neoteleostei</taxon>
        <taxon>Acanthomorphata</taxon>
        <taxon>Ovalentaria</taxon>
        <taxon>Cichlomorphae</taxon>
        <taxon>Cichliformes</taxon>
        <taxon>Cichlidae</taxon>
        <taxon>African cichlids</taxon>
        <taxon>Pseudocrenilabrinae</taxon>
        <taxon>Lamprologini</taxon>
        <taxon>Neolamprologus</taxon>
    </lineage>
</organism>
<dbReference type="InterPro" id="IPR026160">
    <property type="entry name" value="Ric3"/>
</dbReference>
<evidence type="ECO:0000256" key="2">
    <source>
        <dbReference type="ARBA" id="ARBA00008538"/>
    </source>
</evidence>
<dbReference type="Ensembl" id="ENSNBRT00000017187.1">
    <property type="protein sequence ID" value="ENSNBRP00000016737.1"/>
    <property type="gene ID" value="ENSNBRG00000012924.1"/>
</dbReference>
<feature type="transmembrane region" description="Helical" evidence="9">
    <location>
        <begin position="9"/>
        <end position="27"/>
    </location>
</feature>
<dbReference type="GO" id="GO:0045202">
    <property type="term" value="C:synapse"/>
    <property type="evidence" value="ECO:0007669"/>
    <property type="project" value="GOC"/>
</dbReference>
<keyword evidence="6 9" id="KW-0472">Membrane</keyword>
<keyword evidence="4" id="KW-0256">Endoplasmic reticulum</keyword>
<reference evidence="11" key="2">
    <citation type="submission" date="2025-09" db="UniProtKB">
        <authorList>
            <consortium name="Ensembl"/>
        </authorList>
    </citation>
    <scope>IDENTIFICATION</scope>
</reference>
<protein>
    <submittedName>
        <fullName evidence="11">RIC3 acetylcholine receptor chaperone</fullName>
    </submittedName>
</protein>
<name>A0A3Q4HI69_NEOBR</name>
<feature type="compositionally biased region" description="Acidic residues" evidence="8">
    <location>
        <begin position="410"/>
        <end position="419"/>
    </location>
</feature>
<evidence type="ECO:0000313" key="11">
    <source>
        <dbReference type="Ensembl" id="ENSNBRP00000016737.1"/>
    </source>
</evidence>
<feature type="transmembrane region" description="Helical" evidence="9">
    <location>
        <begin position="79"/>
        <end position="101"/>
    </location>
</feature>
<dbReference type="PANTHER" id="PTHR21723">
    <property type="entry name" value="RESISTANCE TO INHIBITORS OF CHOLINESTERASE PROTEIN 3 RIC3"/>
    <property type="match status" value="1"/>
</dbReference>
<dbReference type="GO" id="GO:0043025">
    <property type="term" value="C:neuronal cell body"/>
    <property type="evidence" value="ECO:0007669"/>
    <property type="project" value="TreeGrafter"/>
</dbReference>
<evidence type="ECO:0000256" key="7">
    <source>
        <dbReference type="SAM" id="Coils"/>
    </source>
</evidence>
<evidence type="ECO:0000256" key="5">
    <source>
        <dbReference type="ARBA" id="ARBA00022989"/>
    </source>
</evidence>